<proteinExistence type="inferred from homology"/>
<dbReference type="GO" id="GO:0006457">
    <property type="term" value="P:protein folding"/>
    <property type="evidence" value="ECO:0007669"/>
    <property type="project" value="InterPro"/>
</dbReference>
<reference evidence="7" key="1">
    <citation type="journal article" date="2015" name="PLoS Genet.">
        <title>Genome Sequence and Transcriptome Analyses of Chrysochromulina tobin: Metabolic Tools for Enhanced Algal Fitness in the Prominent Order Prymnesiales (Haptophyceae).</title>
        <authorList>
            <person name="Hovde B.T."/>
            <person name="Deodato C.R."/>
            <person name="Hunsperger H.M."/>
            <person name="Ryken S.A."/>
            <person name="Yost W."/>
            <person name="Jha R.K."/>
            <person name="Patterson J."/>
            <person name="Monnat R.J. Jr."/>
            <person name="Barlow S.B."/>
            <person name="Starkenburg S.R."/>
            <person name="Cattolico R.A."/>
        </authorList>
    </citation>
    <scope>NUCLEOTIDE SEQUENCE</scope>
    <source>
        <strain evidence="7">CCMP291</strain>
    </source>
</reference>
<dbReference type="InterPro" id="IPR002130">
    <property type="entry name" value="Cyclophilin-type_PPIase_dom"/>
</dbReference>
<feature type="non-terminal residue" evidence="6">
    <location>
        <position position="261"/>
    </location>
</feature>
<keyword evidence="7" id="KW-1185">Reference proteome</keyword>
<dbReference type="InterPro" id="IPR029000">
    <property type="entry name" value="Cyclophilin-like_dom_sf"/>
</dbReference>
<dbReference type="EC" id="5.2.1.8" evidence="3"/>
<evidence type="ECO:0000256" key="2">
    <source>
        <dbReference type="ARBA" id="ARBA00023242"/>
    </source>
</evidence>
<dbReference type="Pfam" id="PF00160">
    <property type="entry name" value="Pro_isomerase"/>
    <property type="match status" value="1"/>
</dbReference>
<comment type="similarity">
    <text evidence="3">Belongs to the cyclophilin-type PPIase family.</text>
</comment>
<evidence type="ECO:0000256" key="1">
    <source>
        <dbReference type="ARBA" id="ARBA00004123"/>
    </source>
</evidence>
<organism evidence="6 7">
    <name type="scientific">Chrysochromulina tobinii</name>
    <dbReference type="NCBI Taxonomy" id="1460289"/>
    <lineage>
        <taxon>Eukaryota</taxon>
        <taxon>Haptista</taxon>
        <taxon>Haptophyta</taxon>
        <taxon>Prymnesiophyceae</taxon>
        <taxon>Prymnesiales</taxon>
        <taxon>Chrysochromulinaceae</taxon>
        <taxon>Chrysochromulina</taxon>
    </lineage>
</organism>
<dbReference type="EMBL" id="JWZX01003390">
    <property type="protein sequence ID" value="KOO21090.1"/>
    <property type="molecule type" value="Genomic_DNA"/>
</dbReference>
<gene>
    <name evidence="6" type="ORF">Ctob_001424</name>
</gene>
<evidence type="ECO:0000313" key="7">
    <source>
        <dbReference type="Proteomes" id="UP000037460"/>
    </source>
</evidence>
<evidence type="ECO:0000256" key="3">
    <source>
        <dbReference type="RuleBase" id="RU363019"/>
    </source>
</evidence>
<accession>A0A0M0J3J1</accession>
<keyword evidence="3 6" id="KW-0413">Isomerase</keyword>
<dbReference type="CDD" id="cd01925">
    <property type="entry name" value="cyclophilin_CeCYP16-like"/>
    <property type="match status" value="1"/>
</dbReference>
<sequence>MSSLTVYANEPVTRGKVVVHTSIGPLDIELWPKEAPMACRNFVQLCLEGYYDGCIFHRVIRDFMAQTGDPTGTGKGGESVFGSKFKDEFHSRLRFTHRGLIAMASEGPDTNGSQFFVTLDRCEWLDRKHTIFGKVTGNSLYNLHRFNELEVDAADRPEFAPRIERCEVLLEPFDDIEAAGEAEAAGQPRALLSSHDVLDDPRLSKKSAIEPSADVPDTAPRPAGGASDAQDARAADAATDEAAAEAAFEARMLEQMHAKRQ</sequence>
<dbReference type="PANTHER" id="PTHR45625">
    <property type="entry name" value="PEPTIDYL-PROLYL CIS-TRANS ISOMERASE-RELATED"/>
    <property type="match status" value="1"/>
</dbReference>
<evidence type="ECO:0000313" key="6">
    <source>
        <dbReference type="EMBL" id="KOO21090.1"/>
    </source>
</evidence>
<comment type="caution">
    <text evidence="6">The sequence shown here is derived from an EMBL/GenBank/DDBJ whole genome shotgun (WGS) entry which is preliminary data.</text>
</comment>
<evidence type="ECO:0000259" key="5">
    <source>
        <dbReference type="PROSITE" id="PS50072"/>
    </source>
</evidence>
<dbReference type="Gene3D" id="2.40.100.10">
    <property type="entry name" value="Cyclophilin-like"/>
    <property type="match status" value="1"/>
</dbReference>
<dbReference type="OrthoDB" id="442970at2759"/>
<dbReference type="InterPro" id="IPR044666">
    <property type="entry name" value="Cyclophilin_A-like"/>
</dbReference>
<comment type="catalytic activity">
    <reaction evidence="3">
        <text>[protein]-peptidylproline (omega=180) = [protein]-peptidylproline (omega=0)</text>
        <dbReference type="Rhea" id="RHEA:16237"/>
        <dbReference type="Rhea" id="RHEA-COMP:10747"/>
        <dbReference type="Rhea" id="RHEA-COMP:10748"/>
        <dbReference type="ChEBI" id="CHEBI:83833"/>
        <dbReference type="ChEBI" id="CHEBI:83834"/>
        <dbReference type="EC" id="5.2.1.8"/>
    </reaction>
</comment>
<dbReference type="InterPro" id="IPR020892">
    <property type="entry name" value="Cyclophilin-type_PPIase_CS"/>
</dbReference>
<comment type="subcellular location">
    <subcellularLocation>
        <location evidence="1">Nucleus</location>
    </subcellularLocation>
</comment>
<dbReference type="AlphaFoldDB" id="A0A0M0J3J1"/>
<feature type="region of interest" description="Disordered" evidence="4">
    <location>
        <begin position="203"/>
        <end position="243"/>
    </location>
</feature>
<dbReference type="Proteomes" id="UP000037460">
    <property type="component" value="Unassembled WGS sequence"/>
</dbReference>
<dbReference type="SUPFAM" id="SSF50891">
    <property type="entry name" value="Cyclophilin-like"/>
    <property type="match status" value="1"/>
</dbReference>
<dbReference type="FunFam" id="2.40.100.10:FF:000007">
    <property type="entry name" value="Peptidyl-prolyl cis-trans isomerase CWC27 homolog"/>
    <property type="match status" value="1"/>
</dbReference>
<feature type="domain" description="PPIase cyclophilin-type" evidence="5">
    <location>
        <begin position="20"/>
        <end position="168"/>
    </location>
</feature>
<evidence type="ECO:0000256" key="4">
    <source>
        <dbReference type="SAM" id="MobiDB-lite"/>
    </source>
</evidence>
<dbReference type="PANTHER" id="PTHR45625:SF6">
    <property type="entry name" value="SPLICEOSOME-ASSOCIATED PROTEIN CWC27 HOMOLOG"/>
    <property type="match status" value="1"/>
</dbReference>
<dbReference type="GO" id="GO:0003755">
    <property type="term" value="F:peptidyl-prolyl cis-trans isomerase activity"/>
    <property type="evidence" value="ECO:0007669"/>
    <property type="project" value="UniProtKB-UniRule"/>
</dbReference>
<keyword evidence="2" id="KW-0539">Nucleus</keyword>
<dbReference type="PROSITE" id="PS00170">
    <property type="entry name" value="CSA_PPIASE_1"/>
    <property type="match status" value="1"/>
</dbReference>
<dbReference type="GO" id="GO:0071013">
    <property type="term" value="C:catalytic step 2 spliceosome"/>
    <property type="evidence" value="ECO:0007669"/>
    <property type="project" value="TreeGrafter"/>
</dbReference>
<dbReference type="PRINTS" id="PR00153">
    <property type="entry name" value="CSAPPISMRASE"/>
</dbReference>
<keyword evidence="3" id="KW-0697">Rotamase</keyword>
<name>A0A0M0J3J1_9EUKA</name>
<comment type="function">
    <text evidence="3">PPIases accelerate the folding of proteins. It catalyzes the cis-trans isomerization of proline imidic peptide bonds in oligopeptides.</text>
</comment>
<dbReference type="PROSITE" id="PS50072">
    <property type="entry name" value="CSA_PPIASE_2"/>
    <property type="match status" value="1"/>
</dbReference>
<protein>
    <recommendedName>
        <fullName evidence="3">Peptidyl-prolyl cis-trans isomerase</fullName>
        <shortName evidence="3">PPIase</shortName>
        <ecNumber evidence="3">5.2.1.8</ecNumber>
    </recommendedName>
</protein>